<name>A0AAN6TBN8_9PEZI</name>
<dbReference type="Proteomes" id="UP001302812">
    <property type="component" value="Unassembled WGS sequence"/>
</dbReference>
<comment type="caution">
    <text evidence="2">The sequence shown here is derived from an EMBL/GenBank/DDBJ whole genome shotgun (WGS) entry which is preliminary data.</text>
</comment>
<evidence type="ECO:0000313" key="3">
    <source>
        <dbReference type="Proteomes" id="UP001302812"/>
    </source>
</evidence>
<reference evidence="2" key="2">
    <citation type="submission" date="2023-05" db="EMBL/GenBank/DDBJ databases">
        <authorList>
            <consortium name="Lawrence Berkeley National Laboratory"/>
            <person name="Steindorff A."/>
            <person name="Hensen N."/>
            <person name="Bonometti L."/>
            <person name="Westerberg I."/>
            <person name="Brannstrom I.O."/>
            <person name="Guillou S."/>
            <person name="Cros-Aarteil S."/>
            <person name="Calhoun S."/>
            <person name="Haridas S."/>
            <person name="Kuo A."/>
            <person name="Mondo S."/>
            <person name="Pangilinan J."/>
            <person name="Riley R."/>
            <person name="Labutti K."/>
            <person name="Andreopoulos B."/>
            <person name="Lipzen A."/>
            <person name="Chen C."/>
            <person name="Yanf M."/>
            <person name="Daum C."/>
            <person name="Ng V."/>
            <person name="Clum A."/>
            <person name="Ohm R."/>
            <person name="Martin F."/>
            <person name="Silar P."/>
            <person name="Natvig D."/>
            <person name="Lalanne C."/>
            <person name="Gautier V."/>
            <person name="Ament-Velasquez S.L."/>
            <person name="Kruys A."/>
            <person name="Hutchinson M.I."/>
            <person name="Powell A.J."/>
            <person name="Barry K."/>
            <person name="Miller A.N."/>
            <person name="Grigoriev I.V."/>
            <person name="Debuchy R."/>
            <person name="Gladieux P."/>
            <person name="Thoren M.H."/>
            <person name="Johannesson H."/>
        </authorList>
    </citation>
    <scope>NUCLEOTIDE SEQUENCE</scope>
    <source>
        <strain evidence="2">CBS 508.74</strain>
    </source>
</reference>
<dbReference type="RefSeq" id="XP_064668977.1">
    <property type="nucleotide sequence ID" value="XM_064808704.1"/>
</dbReference>
<dbReference type="AlphaFoldDB" id="A0AAN6TBN8"/>
<protein>
    <submittedName>
        <fullName evidence="2">Uncharacterized protein</fullName>
    </submittedName>
</protein>
<keyword evidence="3" id="KW-1185">Reference proteome</keyword>
<feature type="compositionally biased region" description="Basic residues" evidence="1">
    <location>
        <begin position="284"/>
        <end position="296"/>
    </location>
</feature>
<organism evidence="2 3">
    <name type="scientific">Canariomyces notabilis</name>
    <dbReference type="NCBI Taxonomy" id="2074819"/>
    <lineage>
        <taxon>Eukaryota</taxon>
        <taxon>Fungi</taxon>
        <taxon>Dikarya</taxon>
        <taxon>Ascomycota</taxon>
        <taxon>Pezizomycotina</taxon>
        <taxon>Sordariomycetes</taxon>
        <taxon>Sordariomycetidae</taxon>
        <taxon>Sordariales</taxon>
        <taxon>Chaetomiaceae</taxon>
        <taxon>Canariomyces</taxon>
    </lineage>
</organism>
<evidence type="ECO:0000313" key="2">
    <source>
        <dbReference type="EMBL" id="KAK4111407.1"/>
    </source>
</evidence>
<dbReference type="GeneID" id="89932827"/>
<gene>
    <name evidence="2" type="ORF">N656DRAFT_158730</name>
</gene>
<dbReference type="EMBL" id="MU853346">
    <property type="protein sequence ID" value="KAK4111407.1"/>
    <property type="molecule type" value="Genomic_DNA"/>
</dbReference>
<feature type="region of interest" description="Disordered" evidence="1">
    <location>
        <begin position="1"/>
        <end position="42"/>
    </location>
</feature>
<feature type="compositionally biased region" description="Polar residues" evidence="1">
    <location>
        <begin position="339"/>
        <end position="358"/>
    </location>
</feature>
<reference evidence="2" key="1">
    <citation type="journal article" date="2023" name="Mol. Phylogenet. Evol.">
        <title>Genome-scale phylogeny and comparative genomics of the fungal order Sordariales.</title>
        <authorList>
            <person name="Hensen N."/>
            <person name="Bonometti L."/>
            <person name="Westerberg I."/>
            <person name="Brannstrom I.O."/>
            <person name="Guillou S."/>
            <person name="Cros-Aarteil S."/>
            <person name="Calhoun S."/>
            <person name="Haridas S."/>
            <person name="Kuo A."/>
            <person name="Mondo S."/>
            <person name="Pangilinan J."/>
            <person name="Riley R."/>
            <person name="LaButti K."/>
            <person name="Andreopoulos B."/>
            <person name="Lipzen A."/>
            <person name="Chen C."/>
            <person name="Yan M."/>
            <person name="Daum C."/>
            <person name="Ng V."/>
            <person name="Clum A."/>
            <person name="Steindorff A."/>
            <person name="Ohm R.A."/>
            <person name="Martin F."/>
            <person name="Silar P."/>
            <person name="Natvig D.O."/>
            <person name="Lalanne C."/>
            <person name="Gautier V."/>
            <person name="Ament-Velasquez S.L."/>
            <person name="Kruys A."/>
            <person name="Hutchinson M.I."/>
            <person name="Powell A.J."/>
            <person name="Barry K."/>
            <person name="Miller A.N."/>
            <person name="Grigoriev I.V."/>
            <person name="Debuchy R."/>
            <person name="Gladieux P."/>
            <person name="Hiltunen Thoren M."/>
            <person name="Johannesson H."/>
        </authorList>
    </citation>
    <scope>NUCLEOTIDE SEQUENCE</scope>
    <source>
        <strain evidence="2">CBS 508.74</strain>
    </source>
</reference>
<feature type="compositionally biased region" description="Polar residues" evidence="1">
    <location>
        <begin position="299"/>
        <end position="317"/>
    </location>
</feature>
<accession>A0AAN6TBN8</accession>
<feature type="region of interest" description="Disordered" evidence="1">
    <location>
        <begin position="273"/>
        <end position="358"/>
    </location>
</feature>
<sequence length="436" mass="47437">MDTPNNYQDSLKMGDEPSFAGRSALPDNDEIEPTEPSAEEVSNHVASLSRLAMPADGAECPQFSEQNPTQRFAPLGGFTSDVPVVVAYQTPTMYQGFHGFHPRTSASSSGAQFAAPSGVMTPMVYEQQDVFASAPFSNINITQPVNMPNLREASRPPASHPPINSFDVVTANINGTRIIAKLNWRTDFCILQSRVARQARLPIYHIPWQRQRAIITPIGSTTPTRYSVFNLEIPELGVSRRTMNVMLVNWPEALTHMYLGRLFLQGLNGQGASEAAPQTNHAVVHAHNRPTNRVRPRSLGSSAIGSDVSTANRTSTRWGDDGWQTRQTGRPNRHFLNIPGTQRRGQTSSTLSPSSHTNISTAWASMSPLTTPCSRPLTIPSSMTSLTGPQTLGMAAEDDEIYANDSCFDGDFTEASASGLDPTDANSFRGSFEGDL</sequence>
<feature type="region of interest" description="Disordered" evidence="1">
    <location>
        <begin position="412"/>
        <end position="436"/>
    </location>
</feature>
<proteinExistence type="predicted"/>
<evidence type="ECO:0000256" key="1">
    <source>
        <dbReference type="SAM" id="MobiDB-lite"/>
    </source>
</evidence>